<dbReference type="PANTHER" id="PTHR12428:SF34">
    <property type="entry name" value="MITOCHONDRIAL INNER MEMBRANE PROTEIN OXA1-LIKE"/>
    <property type="match status" value="1"/>
</dbReference>
<comment type="subcellular location">
    <subcellularLocation>
        <location evidence="1 6">Membrane</location>
        <topology evidence="1 6">Multi-pass membrane protein</topology>
    </subcellularLocation>
</comment>
<keyword evidence="5 8" id="KW-0472">Membrane</keyword>
<accession>A0AA38CC67</accession>
<sequence length="237" mass="26566">WASIAATTVLIRSLTIPILISQLKATTRLTLLRPELEVVTERLKQCTDPQMAKEERQRMKLLFKKYNVNPLTPMKGILIQGPIFISFYLAITNMAQNVPSFKEGGALWFHDLSTPDSLYLFPAMAALSFLATVELNMQEGLEGNPMANKMKMFSRLFALITVPVTMNFPKAIFCYWVTSNLFSLTYGAVIKQPGVKKALGIPQIPVPPEPAETLDRSFTPIKKAPPSSSLVHQRRRV</sequence>
<feature type="non-terminal residue" evidence="10">
    <location>
        <position position="237"/>
    </location>
</feature>
<evidence type="ECO:0000256" key="2">
    <source>
        <dbReference type="ARBA" id="ARBA00010583"/>
    </source>
</evidence>
<evidence type="ECO:0000256" key="4">
    <source>
        <dbReference type="ARBA" id="ARBA00022989"/>
    </source>
</evidence>
<dbReference type="CDD" id="cd20069">
    <property type="entry name" value="5TM_Oxa1-like"/>
    <property type="match status" value="1"/>
</dbReference>
<proteinExistence type="inferred from homology"/>
<dbReference type="PANTHER" id="PTHR12428">
    <property type="entry name" value="OXA1"/>
    <property type="match status" value="1"/>
</dbReference>
<name>A0AA38CC67_TAXCH</name>
<feature type="domain" description="Membrane insertase YidC/Oxa/ALB C-terminal" evidence="9">
    <location>
        <begin position="3"/>
        <end position="191"/>
    </location>
</feature>
<gene>
    <name evidence="10" type="ORF">KI387_040184</name>
</gene>
<dbReference type="EMBL" id="JAHRHJ020000011">
    <property type="protein sequence ID" value="KAH9296596.1"/>
    <property type="molecule type" value="Genomic_DNA"/>
</dbReference>
<comment type="similarity">
    <text evidence="2">Belongs to the OXA1/ALB3/YidC (TC 2.A.9.2) family.</text>
</comment>
<reference evidence="10 11" key="1">
    <citation type="journal article" date="2021" name="Nat. Plants">
        <title>The Taxus genome provides insights into paclitaxel biosynthesis.</title>
        <authorList>
            <person name="Xiong X."/>
            <person name="Gou J."/>
            <person name="Liao Q."/>
            <person name="Li Y."/>
            <person name="Zhou Q."/>
            <person name="Bi G."/>
            <person name="Li C."/>
            <person name="Du R."/>
            <person name="Wang X."/>
            <person name="Sun T."/>
            <person name="Guo L."/>
            <person name="Liang H."/>
            <person name="Lu P."/>
            <person name="Wu Y."/>
            <person name="Zhang Z."/>
            <person name="Ro D.K."/>
            <person name="Shang Y."/>
            <person name="Huang S."/>
            <person name="Yan J."/>
        </authorList>
    </citation>
    <scope>NUCLEOTIDE SEQUENCE [LARGE SCALE GENOMIC DNA]</scope>
    <source>
        <strain evidence="10">Ta-2019</strain>
    </source>
</reference>
<protein>
    <recommendedName>
        <fullName evidence="9">Membrane insertase YidC/Oxa/ALB C-terminal domain-containing protein</fullName>
    </recommendedName>
</protein>
<evidence type="ECO:0000256" key="8">
    <source>
        <dbReference type="SAM" id="Phobius"/>
    </source>
</evidence>
<evidence type="ECO:0000259" key="9">
    <source>
        <dbReference type="Pfam" id="PF02096"/>
    </source>
</evidence>
<evidence type="ECO:0000313" key="10">
    <source>
        <dbReference type="EMBL" id="KAH9296596.1"/>
    </source>
</evidence>
<evidence type="ECO:0000256" key="6">
    <source>
        <dbReference type="RuleBase" id="RU003945"/>
    </source>
</evidence>
<dbReference type="GO" id="GO:0032979">
    <property type="term" value="P:protein insertion into mitochondrial inner membrane from matrix"/>
    <property type="evidence" value="ECO:0007669"/>
    <property type="project" value="TreeGrafter"/>
</dbReference>
<dbReference type="Proteomes" id="UP000824469">
    <property type="component" value="Unassembled WGS sequence"/>
</dbReference>
<dbReference type="GO" id="GO:0032977">
    <property type="term" value="F:membrane insertase activity"/>
    <property type="evidence" value="ECO:0007669"/>
    <property type="project" value="InterPro"/>
</dbReference>
<comment type="similarity">
    <text evidence="6">Belongs to the OXA1/ALB3/YidC family.</text>
</comment>
<evidence type="ECO:0000256" key="5">
    <source>
        <dbReference type="ARBA" id="ARBA00023136"/>
    </source>
</evidence>
<dbReference type="OMA" id="IMPVMIF"/>
<dbReference type="GO" id="GO:0005743">
    <property type="term" value="C:mitochondrial inner membrane"/>
    <property type="evidence" value="ECO:0007669"/>
    <property type="project" value="TreeGrafter"/>
</dbReference>
<dbReference type="Pfam" id="PF02096">
    <property type="entry name" value="60KD_IMP"/>
    <property type="match status" value="1"/>
</dbReference>
<dbReference type="AlphaFoldDB" id="A0AA38CC67"/>
<feature type="transmembrane region" description="Helical" evidence="8">
    <location>
        <begin position="66"/>
        <end position="91"/>
    </location>
</feature>
<keyword evidence="4 8" id="KW-1133">Transmembrane helix</keyword>
<keyword evidence="11" id="KW-1185">Reference proteome</keyword>
<dbReference type="InterPro" id="IPR028055">
    <property type="entry name" value="YidC/Oxa/ALB_C"/>
</dbReference>
<evidence type="ECO:0000256" key="3">
    <source>
        <dbReference type="ARBA" id="ARBA00022692"/>
    </source>
</evidence>
<evidence type="ECO:0000313" key="11">
    <source>
        <dbReference type="Proteomes" id="UP000824469"/>
    </source>
</evidence>
<comment type="caution">
    <text evidence="10">The sequence shown here is derived from an EMBL/GenBank/DDBJ whole genome shotgun (WGS) entry which is preliminary data.</text>
</comment>
<feature type="non-terminal residue" evidence="10">
    <location>
        <position position="1"/>
    </location>
</feature>
<dbReference type="NCBIfam" id="TIGR03592">
    <property type="entry name" value="yidC_oxa1_cterm"/>
    <property type="match status" value="1"/>
</dbReference>
<evidence type="ECO:0000256" key="7">
    <source>
        <dbReference type="SAM" id="MobiDB-lite"/>
    </source>
</evidence>
<dbReference type="InterPro" id="IPR001708">
    <property type="entry name" value="YidC/ALB3/OXA1/COX18"/>
</dbReference>
<organism evidence="10 11">
    <name type="scientific">Taxus chinensis</name>
    <name type="common">Chinese yew</name>
    <name type="synonym">Taxus wallichiana var. chinensis</name>
    <dbReference type="NCBI Taxonomy" id="29808"/>
    <lineage>
        <taxon>Eukaryota</taxon>
        <taxon>Viridiplantae</taxon>
        <taxon>Streptophyta</taxon>
        <taxon>Embryophyta</taxon>
        <taxon>Tracheophyta</taxon>
        <taxon>Spermatophyta</taxon>
        <taxon>Pinopsida</taxon>
        <taxon>Pinidae</taxon>
        <taxon>Conifers II</taxon>
        <taxon>Cupressales</taxon>
        <taxon>Taxaceae</taxon>
        <taxon>Taxus</taxon>
    </lineage>
</organism>
<evidence type="ECO:0000256" key="1">
    <source>
        <dbReference type="ARBA" id="ARBA00004141"/>
    </source>
</evidence>
<feature type="region of interest" description="Disordered" evidence="7">
    <location>
        <begin position="218"/>
        <end position="237"/>
    </location>
</feature>
<feature type="transmembrane region" description="Helical" evidence="8">
    <location>
        <begin position="156"/>
        <end position="178"/>
    </location>
</feature>
<keyword evidence="3 6" id="KW-0812">Transmembrane</keyword>
<feature type="transmembrane region" description="Helical" evidence="8">
    <location>
        <begin position="117"/>
        <end position="135"/>
    </location>
</feature>